<keyword evidence="1" id="KW-0732">Signal</keyword>
<sequence length="292" mass="31361">MKKKALFSLILAIVAIMWAGTAQAQAEDYELLIAGVQVTSDNCNDLSVIDGVKGTAKYDNATKTLTLDNVTIHNTAETINGTGIYNIIDGLTIRLIGNNTVTAEKSVGLWNGRDDAITITGGGSLTINASTTASNKNYQKGIFNRGSITVSDCTVEVSAGEYGLCDGYWKFERCNMRVKGGGMSGDQYAGSISWVWDNKPEFTGCGVTSPTGAYWKEFQDGEYTYYTLFGADDKVVTDWVTITSDPNIIEASTVNATAAQGVYSLSGVRVSNELKDLPKGIYIVNGKKVVKQ</sequence>
<gene>
    <name evidence="2" type="ORF">PIOMA14_I_1879</name>
</gene>
<dbReference type="InterPro" id="IPR011050">
    <property type="entry name" value="Pectin_lyase_fold/virulence"/>
</dbReference>
<dbReference type="AlphaFoldDB" id="A0A0S3ULM8"/>
<dbReference type="SUPFAM" id="SSF51126">
    <property type="entry name" value="Pectin lyase-like"/>
    <property type="match status" value="1"/>
</dbReference>
<evidence type="ECO:0008006" key="4">
    <source>
        <dbReference type="Google" id="ProtNLM"/>
    </source>
</evidence>
<evidence type="ECO:0000313" key="2">
    <source>
        <dbReference type="EMBL" id="BAU18387.1"/>
    </source>
</evidence>
<proteinExistence type="predicted"/>
<organism evidence="2 3">
    <name type="scientific">Prevotella intermedia</name>
    <dbReference type="NCBI Taxonomy" id="28131"/>
    <lineage>
        <taxon>Bacteria</taxon>
        <taxon>Pseudomonadati</taxon>
        <taxon>Bacteroidota</taxon>
        <taxon>Bacteroidia</taxon>
        <taxon>Bacteroidales</taxon>
        <taxon>Prevotellaceae</taxon>
        <taxon>Prevotella</taxon>
    </lineage>
</organism>
<feature type="signal peptide" evidence="1">
    <location>
        <begin position="1"/>
        <end position="24"/>
    </location>
</feature>
<accession>A0A0S3ULM8</accession>
<dbReference type="RefSeq" id="WP_096406653.1">
    <property type="nucleotide sequence ID" value="NZ_AP014597.1"/>
</dbReference>
<dbReference type="Proteomes" id="UP000217431">
    <property type="component" value="Chromosome I"/>
</dbReference>
<protein>
    <recommendedName>
        <fullName evidence="4">50S ribosomal protein L7/L12</fullName>
    </recommendedName>
</protein>
<evidence type="ECO:0000313" key="3">
    <source>
        <dbReference type="Proteomes" id="UP000217431"/>
    </source>
</evidence>
<feature type="chain" id="PRO_5006619983" description="50S ribosomal protein L7/L12" evidence="1">
    <location>
        <begin position="25"/>
        <end position="292"/>
    </location>
</feature>
<dbReference type="EMBL" id="AP014597">
    <property type="protein sequence ID" value="BAU18387.1"/>
    <property type="molecule type" value="Genomic_DNA"/>
</dbReference>
<name>A0A0S3ULM8_PREIN</name>
<reference evidence="2 3" key="1">
    <citation type="journal article" date="2016" name="DNA Res.">
        <title>The complete genome sequencing of Prevotella intermedia strain OMA14 and a subsequent fine-scale, intra-species genomic comparison reveal an unusual amplification of conjugative and mobile transposons and identify a novel Prevotella-lineage-specific repeat.</title>
        <authorList>
            <person name="Naito M."/>
            <person name="Ogura Y."/>
            <person name="Itoh T."/>
            <person name="Shoji M."/>
            <person name="Okamoto M."/>
            <person name="Hayashi T."/>
            <person name="Nakayama K."/>
        </authorList>
    </citation>
    <scope>NUCLEOTIDE SEQUENCE [LARGE SCALE GENOMIC DNA]</scope>
    <source>
        <strain evidence="2 3">OMA14</strain>
    </source>
</reference>
<evidence type="ECO:0000256" key="1">
    <source>
        <dbReference type="SAM" id="SignalP"/>
    </source>
</evidence>